<name>A0A4Y2EHX9_ARAVE</name>
<dbReference type="AlphaFoldDB" id="A0A4Y2EHX9"/>
<proteinExistence type="predicted"/>
<dbReference type="Proteomes" id="UP000499080">
    <property type="component" value="Unassembled WGS sequence"/>
</dbReference>
<evidence type="ECO:0000313" key="2">
    <source>
        <dbReference type="EMBL" id="GBM28740.1"/>
    </source>
</evidence>
<feature type="region of interest" description="Disordered" evidence="1">
    <location>
        <begin position="79"/>
        <end position="101"/>
    </location>
</feature>
<dbReference type="EMBL" id="BGPR01000618">
    <property type="protein sequence ID" value="GBM28740.1"/>
    <property type="molecule type" value="Genomic_DNA"/>
</dbReference>
<gene>
    <name evidence="2" type="ORF">AVEN_54517_1</name>
</gene>
<reference evidence="2 3" key="1">
    <citation type="journal article" date="2019" name="Sci. Rep.">
        <title>Orb-weaving spider Araneus ventricosus genome elucidates the spidroin gene catalogue.</title>
        <authorList>
            <person name="Kono N."/>
            <person name="Nakamura H."/>
            <person name="Ohtoshi R."/>
            <person name="Moran D.A.P."/>
            <person name="Shinohara A."/>
            <person name="Yoshida Y."/>
            <person name="Fujiwara M."/>
            <person name="Mori M."/>
            <person name="Tomita M."/>
            <person name="Arakawa K."/>
        </authorList>
    </citation>
    <scope>NUCLEOTIDE SEQUENCE [LARGE SCALE GENOMIC DNA]</scope>
</reference>
<evidence type="ECO:0000313" key="3">
    <source>
        <dbReference type="Proteomes" id="UP000499080"/>
    </source>
</evidence>
<evidence type="ECO:0000256" key="1">
    <source>
        <dbReference type="SAM" id="MobiDB-lite"/>
    </source>
</evidence>
<protein>
    <submittedName>
        <fullName evidence="2">Uncharacterized protein</fullName>
    </submittedName>
</protein>
<comment type="caution">
    <text evidence="2">The sequence shown here is derived from an EMBL/GenBank/DDBJ whole genome shotgun (WGS) entry which is preliminary data.</text>
</comment>
<keyword evidence="3" id="KW-1185">Reference proteome</keyword>
<sequence>MVFKIFSRHISWGPELSYVKGAHLPSGKLAIWPVRHCLRASNTAIRWKVQYVSEVQMNFRKIRPEVLSVRKTYAIPFGKNASRDPKNPHETTLVVLSSEKQ</sequence>
<accession>A0A4Y2EHX9</accession>
<organism evidence="2 3">
    <name type="scientific">Araneus ventricosus</name>
    <name type="common">Orbweaver spider</name>
    <name type="synonym">Epeira ventricosa</name>
    <dbReference type="NCBI Taxonomy" id="182803"/>
    <lineage>
        <taxon>Eukaryota</taxon>
        <taxon>Metazoa</taxon>
        <taxon>Ecdysozoa</taxon>
        <taxon>Arthropoda</taxon>
        <taxon>Chelicerata</taxon>
        <taxon>Arachnida</taxon>
        <taxon>Araneae</taxon>
        <taxon>Araneomorphae</taxon>
        <taxon>Entelegynae</taxon>
        <taxon>Araneoidea</taxon>
        <taxon>Araneidae</taxon>
        <taxon>Araneus</taxon>
    </lineage>
</organism>